<keyword evidence="2" id="KW-1185">Reference proteome</keyword>
<reference evidence="1 2" key="1">
    <citation type="journal article" date="2012" name="Sci. Rep.">
        <title>Genomic perspectives on the evolution of fungal entomopathogenicity in Beauveria bassiana.</title>
        <authorList>
            <person name="Xiao G."/>
            <person name="Ying S.H."/>
            <person name="Zheng P."/>
            <person name="Wang Z.L."/>
            <person name="Zhang S."/>
            <person name="Xie X.Q."/>
            <person name="Shang Y."/>
            <person name="St Leger R.J."/>
            <person name="Zhao G.P."/>
            <person name="Wang C."/>
            <person name="Feng M.G."/>
        </authorList>
    </citation>
    <scope>NUCLEOTIDE SEQUENCE [LARGE SCALE GENOMIC DNA]</scope>
    <source>
        <strain evidence="1 2">ARSEF 2860</strain>
    </source>
</reference>
<evidence type="ECO:0000313" key="1">
    <source>
        <dbReference type="EMBL" id="EJP62968.1"/>
    </source>
</evidence>
<sequence length="435" mass="48741">MSDLDERVFFFQAMDFLDTLLLLAFLCFPQNAIGYIRDNSKNSLGITTRTYDNNTLANLLERTTNTHYDGFPNFRNSYIAEFPANSCVDRIAEVVSDCSDWHGPQHTYDRKKHDIILVGLDDVAPDGWTLTVQIGSWIWHINRGDLSATGWDTKLFDFFFIVPKSEMSSVVVSATKSPDPGVWWYPCLRTVGILDYIDVPNDQAKFLAFKTSRQTFRDTLNSWQNAGTNPVYMDETFGIRHFNLLAMSYCVGLQDAEAFTDCYLDVAGTSITDRGPLQEQSKHNGAFYPHRPGRPTYIGDLGLWNFRDGSHSGSRWCLTCSKLDEETRFSFIKLLQIVAQAVGIIGTALTGDIPAVILATAGTITDSLLLAGVIGRSDQEIVEAVKDIGGASIKTLTSDQARLLGQKWVDELRNQGKPIHFKTAQQILNLNRKHI</sequence>
<dbReference type="InParanoid" id="J5J9N2"/>
<organism evidence="1 2">
    <name type="scientific">Beauveria bassiana (strain ARSEF 2860)</name>
    <name type="common">White muscardine disease fungus</name>
    <name type="synonym">Tritirachium shiotae</name>
    <dbReference type="NCBI Taxonomy" id="655819"/>
    <lineage>
        <taxon>Eukaryota</taxon>
        <taxon>Fungi</taxon>
        <taxon>Dikarya</taxon>
        <taxon>Ascomycota</taxon>
        <taxon>Pezizomycotina</taxon>
        <taxon>Sordariomycetes</taxon>
        <taxon>Hypocreomycetidae</taxon>
        <taxon>Hypocreales</taxon>
        <taxon>Cordycipitaceae</taxon>
        <taxon>Beauveria</taxon>
    </lineage>
</organism>
<gene>
    <name evidence="1" type="ORF">BBA_07979</name>
</gene>
<name>J5J9N2_BEAB2</name>
<dbReference type="Proteomes" id="UP000002762">
    <property type="component" value="Unassembled WGS sequence"/>
</dbReference>
<protein>
    <submittedName>
        <fullName evidence="1">Uncharacterized protein</fullName>
    </submittedName>
</protein>
<accession>J5J9N2</accession>
<dbReference type="EMBL" id="JH725179">
    <property type="protein sequence ID" value="EJP62968.1"/>
    <property type="molecule type" value="Genomic_DNA"/>
</dbReference>
<dbReference type="RefSeq" id="XP_008601298.1">
    <property type="nucleotide sequence ID" value="XM_008603076.1"/>
</dbReference>
<dbReference type="HOGENOM" id="CLU_630011_0_0_1"/>
<dbReference type="AlphaFoldDB" id="J5J9N2"/>
<proteinExistence type="predicted"/>
<dbReference type="GeneID" id="19890991"/>
<evidence type="ECO:0000313" key="2">
    <source>
        <dbReference type="Proteomes" id="UP000002762"/>
    </source>
</evidence>